<name>A0ACB5T8C2_AMBMO</name>
<comment type="caution">
    <text evidence="1">The sequence shown here is derived from an EMBL/GenBank/DDBJ whole genome shotgun (WGS) entry which is preliminary data.</text>
</comment>
<keyword evidence="2" id="KW-1185">Reference proteome</keyword>
<sequence length="632" mass="71217">MLSGNRSVIYLDFTFKPIGKKNVAMGNIAYLEGNRVYVPFSILSEGGEGTGNVCEFLKQLQAVAVSNPDQPLSLENVGHIIIDESPGEISGINKFYEEMFAIIDNSRVLRKQFIKKNIRNVKLLESYFGKINYPPDDKFATLMKEVQLAFISCYLFPTKSKVLFCTWHKSSNFSKRFGKSTVPVTEVPNEPDIENIELFKAAYQDQQLEAEEEINLEEEEAEVHNDQATEGGHGLSTENSLEESEARLLDFEEEDIVESETAMQGGTRVSIVNLLRRILNNDEKDSFVAVKNLIQGMMDAKPHKSSTSGFDIVKGLETLSQYFQNMDQWALRFRTSGAYERPTSQCVDVFHNMIKHEKYGMDGRNTSGVFDWFCKMKVIMTKFRWVLLEDGRYVQTLMEKRLWGKLDINDFNKFAYFDIFARLKRAIKLCDRGGNSRSHPPSNSLEECKLNHSKFCPSSHESDDGGGEPCIHVQIAILINLDNGENDEQVNQVIENWKEKLMESPKTASLFAAQHTESTTSTLTTTLESHPASTDLTPALPMLDANSSFFNGTDLTPALPMLDANDSFFNGAYNFPVEPHPTSDLPPVLPISDAGDSFLTGGYNLPVQEHTNTFGNNTSNRLFCQLFLFIIL</sequence>
<evidence type="ECO:0000313" key="2">
    <source>
        <dbReference type="Proteomes" id="UP001165064"/>
    </source>
</evidence>
<dbReference type="EMBL" id="BSXS01004824">
    <property type="protein sequence ID" value="GME83550.1"/>
    <property type="molecule type" value="Genomic_DNA"/>
</dbReference>
<dbReference type="Proteomes" id="UP001165064">
    <property type="component" value="Unassembled WGS sequence"/>
</dbReference>
<organism evidence="1 2">
    <name type="scientific">Ambrosiozyma monospora</name>
    <name type="common">Yeast</name>
    <name type="synonym">Endomycopsis monosporus</name>
    <dbReference type="NCBI Taxonomy" id="43982"/>
    <lineage>
        <taxon>Eukaryota</taxon>
        <taxon>Fungi</taxon>
        <taxon>Dikarya</taxon>
        <taxon>Ascomycota</taxon>
        <taxon>Saccharomycotina</taxon>
        <taxon>Pichiomycetes</taxon>
        <taxon>Pichiales</taxon>
        <taxon>Pichiaceae</taxon>
        <taxon>Ambrosiozyma</taxon>
    </lineage>
</organism>
<protein>
    <submittedName>
        <fullName evidence="1">Unnamed protein product</fullName>
    </submittedName>
</protein>
<evidence type="ECO:0000313" key="1">
    <source>
        <dbReference type="EMBL" id="GME83550.1"/>
    </source>
</evidence>
<reference evidence="1" key="1">
    <citation type="submission" date="2023-04" db="EMBL/GenBank/DDBJ databases">
        <title>Ambrosiozyma monospora NBRC 10751.</title>
        <authorList>
            <person name="Ichikawa N."/>
            <person name="Sato H."/>
            <person name="Tonouchi N."/>
        </authorList>
    </citation>
    <scope>NUCLEOTIDE SEQUENCE</scope>
    <source>
        <strain evidence="1">NBRC 10751</strain>
    </source>
</reference>
<accession>A0ACB5T8C2</accession>
<proteinExistence type="predicted"/>
<gene>
    <name evidence="1" type="ORF">Amon02_000624500</name>
</gene>